<reference evidence="1" key="1">
    <citation type="submission" date="2020-04" db="EMBL/GenBank/DDBJ databases">
        <authorList>
            <person name="Zhang T."/>
        </authorList>
    </citation>
    <scope>NUCLEOTIDE SEQUENCE</scope>
    <source>
        <strain evidence="1">HKST-UBA13</strain>
    </source>
</reference>
<sequence>MIYSPIDASVNEDIAVPNSEPEQVVNGILCTTCTMPGVEDYADAAILEMEPWCPTPIQMVGENQKSNEVLFQGAFILVHLRAGCNEVETTYCNQSMRISSPIPDLSTGDLICLIATGKTTAKVLEICRPPFNPETTYLEGEAIPKERYQLMKAKIDEICLRNIEV</sequence>
<dbReference type="AlphaFoldDB" id="A0A955L1J5"/>
<reference evidence="1" key="2">
    <citation type="journal article" date="2021" name="Microbiome">
        <title>Successional dynamics and alternative stable states in a saline activated sludge microbial community over 9 years.</title>
        <authorList>
            <person name="Wang Y."/>
            <person name="Ye J."/>
            <person name="Ju F."/>
            <person name="Liu L."/>
            <person name="Boyd J.A."/>
            <person name="Deng Y."/>
            <person name="Parks D.H."/>
            <person name="Jiang X."/>
            <person name="Yin X."/>
            <person name="Woodcroft B.J."/>
            <person name="Tyson G.W."/>
            <person name="Hugenholtz P."/>
            <person name="Polz M.F."/>
            <person name="Zhang T."/>
        </authorList>
    </citation>
    <scope>NUCLEOTIDE SEQUENCE</scope>
    <source>
        <strain evidence="1">HKST-UBA13</strain>
    </source>
</reference>
<protein>
    <submittedName>
        <fullName evidence="1">Uncharacterized protein</fullName>
    </submittedName>
</protein>
<dbReference type="EMBL" id="JAGQLJ010000012">
    <property type="protein sequence ID" value="MCA9380765.1"/>
    <property type="molecule type" value="Genomic_DNA"/>
</dbReference>
<name>A0A955L1J5_9BACT</name>
<dbReference type="Proteomes" id="UP000775877">
    <property type="component" value="Unassembled WGS sequence"/>
</dbReference>
<evidence type="ECO:0000313" key="2">
    <source>
        <dbReference type="Proteomes" id="UP000775877"/>
    </source>
</evidence>
<organism evidence="1 2">
    <name type="scientific">Candidatus Dojkabacteria bacterium</name>
    <dbReference type="NCBI Taxonomy" id="2099670"/>
    <lineage>
        <taxon>Bacteria</taxon>
        <taxon>Candidatus Dojkabacteria</taxon>
    </lineage>
</organism>
<comment type="caution">
    <text evidence="1">The sequence shown here is derived from an EMBL/GenBank/DDBJ whole genome shotgun (WGS) entry which is preliminary data.</text>
</comment>
<gene>
    <name evidence="1" type="ORF">KC678_00680</name>
</gene>
<accession>A0A955L1J5</accession>
<proteinExistence type="predicted"/>
<evidence type="ECO:0000313" key="1">
    <source>
        <dbReference type="EMBL" id="MCA9380765.1"/>
    </source>
</evidence>